<keyword evidence="10" id="KW-0812">Transmembrane</keyword>
<feature type="transmembrane region" description="Helical" evidence="10">
    <location>
        <begin position="116"/>
        <end position="136"/>
    </location>
</feature>
<evidence type="ECO:0000256" key="1">
    <source>
        <dbReference type="ARBA" id="ARBA00000085"/>
    </source>
</evidence>
<evidence type="ECO:0000313" key="12">
    <source>
        <dbReference type="EMBL" id="GIE68778.1"/>
    </source>
</evidence>
<evidence type="ECO:0000256" key="8">
    <source>
        <dbReference type="ARBA" id="ARBA00023012"/>
    </source>
</evidence>
<sequence length="434" mass="46269">MLPAVVSAEPGTPARRSTRDWVVDSLCFVIGFGFTVWATADLLCPNPTLVQEWHPSPDWVIVTDAVVSGIAGIALWWRRRFLTPLAILTLVLSAFSVAGALTMFIVLLTVAVHRRFAVLAGYAGLAVLTNMIFAGARPDKESSFWESVFWGVAIVLIIALWGMVVRARRELLLSWRDRAARAESEQQLRVEQARTLERTRIAREMHDVLAHRISLLSLHAGALEFRPDAPPEEIAGAAAVVRASAHQALQDLRAVIGVLRAGQSEAEPGPERPQPTLSALPALVEEARAAGDRVSFDVTVDPGAVPAGVGRAAYRMVQEGLTNARKHATGAVVRMTVAGRPGEGLTLEIVNPLPVSAPARPIPGAGTGLVGLNERASLAGGRLTYGPRDGAFHLEAWLPWEAAPAAEREPDVAGEEPLAGEGTPGPLVAAVETP</sequence>
<reference evidence="12 13" key="1">
    <citation type="submission" date="2021-01" db="EMBL/GenBank/DDBJ databases">
        <title>Whole genome shotgun sequence of Actinoplanes palleronii NBRC 14916.</title>
        <authorList>
            <person name="Komaki H."/>
            <person name="Tamura T."/>
        </authorList>
    </citation>
    <scope>NUCLEOTIDE SEQUENCE [LARGE SCALE GENOMIC DNA]</scope>
    <source>
        <strain evidence="12 13">NBRC 14916</strain>
    </source>
</reference>
<feature type="transmembrane region" description="Helical" evidence="10">
    <location>
        <begin position="21"/>
        <end position="39"/>
    </location>
</feature>
<feature type="transmembrane region" description="Helical" evidence="10">
    <location>
        <begin position="85"/>
        <end position="110"/>
    </location>
</feature>
<dbReference type="Gene3D" id="3.30.565.10">
    <property type="entry name" value="Histidine kinase-like ATPase, C-terminal domain"/>
    <property type="match status" value="1"/>
</dbReference>
<keyword evidence="4" id="KW-0808">Transferase</keyword>
<protein>
    <recommendedName>
        <fullName evidence="2">histidine kinase</fullName>
        <ecNumber evidence="2">2.7.13.3</ecNumber>
    </recommendedName>
</protein>
<dbReference type="CDD" id="cd16917">
    <property type="entry name" value="HATPase_UhpB-NarQ-NarX-like"/>
    <property type="match status" value="1"/>
</dbReference>
<dbReference type="InterPro" id="IPR050482">
    <property type="entry name" value="Sensor_HK_TwoCompSys"/>
</dbReference>
<feature type="transmembrane region" description="Helical" evidence="10">
    <location>
        <begin position="148"/>
        <end position="164"/>
    </location>
</feature>
<proteinExistence type="predicted"/>
<comment type="caution">
    <text evidence="12">The sequence shown here is derived from an EMBL/GenBank/DDBJ whole genome shotgun (WGS) entry which is preliminary data.</text>
</comment>
<gene>
    <name evidence="12" type="ORF">Apa02nite_048860</name>
</gene>
<dbReference type="Pfam" id="PF07730">
    <property type="entry name" value="HisKA_3"/>
    <property type="match status" value="1"/>
</dbReference>
<evidence type="ECO:0000256" key="10">
    <source>
        <dbReference type="SAM" id="Phobius"/>
    </source>
</evidence>
<feature type="transmembrane region" description="Helical" evidence="10">
    <location>
        <begin position="59"/>
        <end position="78"/>
    </location>
</feature>
<keyword evidence="10" id="KW-1133">Transmembrane helix</keyword>
<evidence type="ECO:0000256" key="2">
    <source>
        <dbReference type="ARBA" id="ARBA00012438"/>
    </source>
</evidence>
<evidence type="ECO:0000256" key="6">
    <source>
        <dbReference type="ARBA" id="ARBA00022777"/>
    </source>
</evidence>
<dbReference type="EC" id="2.7.13.3" evidence="2"/>
<feature type="domain" description="Signal transduction histidine kinase subgroup 3 dimerisation and phosphoacceptor" evidence="11">
    <location>
        <begin position="197"/>
        <end position="262"/>
    </location>
</feature>
<dbReference type="Proteomes" id="UP000624709">
    <property type="component" value="Unassembled WGS sequence"/>
</dbReference>
<keyword evidence="7" id="KW-0067">ATP-binding</keyword>
<keyword evidence="5" id="KW-0547">Nucleotide-binding</keyword>
<name>A0ABQ4BDL9_9ACTN</name>
<organism evidence="12 13">
    <name type="scientific">Actinoplanes palleronii</name>
    <dbReference type="NCBI Taxonomy" id="113570"/>
    <lineage>
        <taxon>Bacteria</taxon>
        <taxon>Bacillati</taxon>
        <taxon>Actinomycetota</taxon>
        <taxon>Actinomycetes</taxon>
        <taxon>Micromonosporales</taxon>
        <taxon>Micromonosporaceae</taxon>
        <taxon>Actinoplanes</taxon>
    </lineage>
</organism>
<dbReference type="SUPFAM" id="SSF55874">
    <property type="entry name" value="ATPase domain of HSP90 chaperone/DNA topoisomerase II/histidine kinase"/>
    <property type="match status" value="1"/>
</dbReference>
<keyword evidence="10" id="KW-0472">Membrane</keyword>
<evidence type="ECO:0000259" key="11">
    <source>
        <dbReference type="Pfam" id="PF07730"/>
    </source>
</evidence>
<evidence type="ECO:0000256" key="5">
    <source>
        <dbReference type="ARBA" id="ARBA00022741"/>
    </source>
</evidence>
<dbReference type="PANTHER" id="PTHR24421:SF10">
    <property type="entry name" value="NITRATE_NITRITE SENSOR PROTEIN NARQ"/>
    <property type="match status" value="1"/>
</dbReference>
<evidence type="ECO:0000256" key="9">
    <source>
        <dbReference type="SAM" id="MobiDB-lite"/>
    </source>
</evidence>
<feature type="region of interest" description="Disordered" evidence="9">
    <location>
        <begin position="405"/>
        <end position="434"/>
    </location>
</feature>
<evidence type="ECO:0000313" key="13">
    <source>
        <dbReference type="Proteomes" id="UP000624709"/>
    </source>
</evidence>
<dbReference type="Gene3D" id="1.20.5.1930">
    <property type="match status" value="1"/>
</dbReference>
<comment type="catalytic activity">
    <reaction evidence="1">
        <text>ATP + protein L-histidine = ADP + protein N-phospho-L-histidine.</text>
        <dbReference type="EC" id="2.7.13.3"/>
    </reaction>
</comment>
<evidence type="ECO:0000256" key="3">
    <source>
        <dbReference type="ARBA" id="ARBA00022553"/>
    </source>
</evidence>
<keyword evidence="8" id="KW-0902">Two-component regulatory system</keyword>
<dbReference type="GO" id="GO:0016301">
    <property type="term" value="F:kinase activity"/>
    <property type="evidence" value="ECO:0007669"/>
    <property type="project" value="UniProtKB-KW"/>
</dbReference>
<dbReference type="PANTHER" id="PTHR24421">
    <property type="entry name" value="NITRATE/NITRITE SENSOR PROTEIN NARX-RELATED"/>
    <property type="match status" value="1"/>
</dbReference>
<keyword evidence="6 12" id="KW-0418">Kinase</keyword>
<evidence type="ECO:0000256" key="7">
    <source>
        <dbReference type="ARBA" id="ARBA00022840"/>
    </source>
</evidence>
<keyword evidence="13" id="KW-1185">Reference proteome</keyword>
<dbReference type="InterPro" id="IPR011712">
    <property type="entry name" value="Sig_transdc_His_kin_sub3_dim/P"/>
</dbReference>
<dbReference type="EMBL" id="BOMS01000073">
    <property type="protein sequence ID" value="GIE68778.1"/>
    <property type="molecule type" value="Genomic_DNA"/>
</dbReference>
<dbReference type="InterPro" id="IPR036890">
    <property type="entry name" value="HATPase_C_sf"/>
</dbReference>
<keyword evidence="3" id="KW-0597">Phosphoprotein</keyword>
<evidence type="ECO:0000256" key="4">
    <source>
        <dbReference type="ARBA" id="ARBA00022679"/>
    </source>
</evidence>
<accession>A0ABQ4BDL9</accession>